<name>A0AAJ7EDU3_PAPXU</name>
<sequence length="178" mass="20302">MLFYMLVLLLANQISISLCLPASSQDESQQCSQLPSIKNPRKCCDIPPVFSNENFGFCNLTDNFQKNTTNGLPDCTKQLCIFKTLKLIKDEDRIDRDALSHFMDVWAEANPDFASIVRIGKPRCLEKQIPETHEHCEINQFVSCIATVATIVCPKWIIKDECTSLKNHSDRCAKYFLH</sequence>
<evidence type="ECO:0000313" key="2">
    <source>
        <dbReference type="RefSeq" id="XP_013173324.1"/>
    </source>
</evidence>
<keyword evidence="1" id="KW-0732">Signal</keyword>
<gene>
    <name evidence="2" type="primary">LOC106122022</name>
</gene>
<feature type="chain" id="PRO_5042468146" evidence="1">
    <location>
        <begin position="18"/>
        <end position="178"/>
    </location>
</feature>
<dbReference type="Gene3D" id="1.10.238.270">
    <property type="match status" value="1"/>
</dbReference>
<dbReference type="Proteomes" id="UP000694872">
    <property type="component" value="Unplaced"/>
</dbReference>
<proteinExistence type="predicted"/>
<feature type="signal peptide" evidence="1">
    <location>
        <begin position="1"/>
        <end position="17"/>
    </location>
</feature>
<dbReference type="GeneID" id="106122022"/>
<dbReference type="KEGG" id="pxu:106122022"/>
<evidence type="ECO:0000256" key="1">
    <source>
        <dbReference type="SAM" id="SignalP"/>
    </source>
</evidence>
<dbReference type="RefSeq" id="XP_013173324.1">
    <property type="nucleotide sequence ID" value="XM_013317870.1"/>
</dbReference>
<organism evidence="2">
    <name type="scientific">Papilio xuthus</name>
    <name type="common">Asian swallowtail butterfly</name>
    <dbReference type="NCBI Taxonomy" id="66420"/>
    <lineage>
        <taxon>Eukaryota</taxon>
        <taxon>Metazoa</taxon>
        <taxon>Ecdysozoa</taxon>
        <taxon>Arthropoda</taxon>
        <taxon>Hexapoda</taxon>
        <taxon>Insecta</taxon>
        <taxon>Pterygota</taxon>
        <taxon>Neoptera</taxon>
        <taxon>Endopterygota</taxon>
        <taxon>Lepidoptera</taxon>
        <taxon>Glossata</taxon>
        <taxon>Ditrysia</taxon>
        <taxon>Papilionoidea</taxon>
        <taxon>Papilionidae</taxon>
        <taxon>Papilioninae</taxon>
        <taxon>Papilio</taxon>
    </lineage>
</organism>
<protein>
    <submittedName>
        <fullName evidence="2">General odorant-binding protein 66-like</fullName>
    </submittedName>
</protein>
<reference evidence="2" key="1">
    <citation type="submission" date="2025-08" db="UniProtKB">
        <authorList>
            <consortium name="RefSeq"/>
        </authorList>
    </citation>
    <scope>IDENTIFICATION</scope>
</reference>
<accession>A0AAJ7EDU3</accession>
<dbReference type="AlphaFoldDB" id="A0AAJ7EDU3"/>